<feature type="domain" description="PRC-barrel" evidence="2">
    <location>
        <begin position="4"/>
        <end position="73"/>
    </location>
</feature>
<protein>
    <submittedName>
        <fullName evidence="4">DUF2382 domain-containing protein</fullName>
    </submittedName>
</protein>
<organism evidence="4 5">
    <name type="scientific">Planomonospora corallina</name>
    <dbReference type="NCBI Taxonomy" id="1806052"/>
    <lineage>
        <taxon>Bacteria</taxon>
        <taxon>Bacillati</taxon>
        <taxon>Actinomycetota</taxon>
        <taxon>Actinomycetes</taxon>
        <taxon>Streptosporangiales</taxon>
        <taxon>Streptosporangiaceae</taxon>
        <taxon>Planomonospora</taxon>
    </lineage>
</organism>
<dbReference type="RefSeq" id="WP_377287162.1">
    <property type="nucleotide sequence ID" value="NZ_JBHSBM010000016.1"/>
</dbReference>
<dbReference type="InterPro" id="IPR027275">
    <property type="entry name" value="PRC-brl_dom"/>
</dbReference>
<proteinExistence type="predicted"/>
<comment type="caution">
    <text evidence="4">The sequence shown here is derived from an EMBL/GenBank/DDBJ whole genome shotgun (WGS) entry which is preliminary data.</text>
</comment>
<feature type="region of interest" description="Disordered" evidence="1">
    <location>
        <begin position="206"/>
        <end position="225"/>
    </location>
</feature>
<dbReference type="SUPFAM" id="SSF50346">
    <property type="entry name" value="PRC-barrel domain"/>
    <property type="match status" value="1"/>
</dbReference>
<dbReference type="EMBL" id="JBHSBM010000016">
    <property type="protein sequence ID" value="MFC4058838.1"/>
    <property type="molecule type" value="Genomic_DNA"/>
</dbReference>
<dbReference type="Proteomes" id="UP001595850">
    <property type="component" value="Unassembled WGS sequence"/>
</dbReference>
<feature type="region of interest" description="Disordered" evidence="1">
    <location>
        <begin position="252"/>
        <end position="298"/>
    </location>
</feature>
<evidence type="ECO:0000313" key="4">
    <source>
        <dbReference type="EMBL" id="MFC4058838.1"/>
    </source>
</evidence>
<feature type="domain" description="DUF2382" evidence="3">
    <location>
        <begin position="163"/>
        <end position="275"/>
    </location>
</feature>
<keyword evidence="5" id="KW-1185">Reference proteome</keyword>
<dbReference type="PANTHER" id="PTHR38463">
    <property type="entry name" value="STRESS RESPONSE PROTEIN YSNF"/>
    <property type="match status" value="1"/>
</dbReference>
<feature type="compositionally biased region" description="Low complexity" evidence="1">
    <location>
        <begin position="145"/>
        <end position="156"/>
    </location>
</feature>
<dbReference type="InterPro" id="IPR019060">
    <property type="entry name" value="DUF2382"/>
</dbReference>
<evidence type="ECO:0000313" key="5">
    <source>
        <dbReference type="Proteomes" id="UP001595850"/>
    </source>
</evidence>
<dbReference type="PANTHER" id="PTHR38463:SF1">
    <property type="entry name" value="STRESS RESPONSE PROTEIN YSNF"/>
    <property type="match status" value="1"/>
</dbReference>
<dbReference type="InterPro" id="IPR052967">
    <property type="entry name" value="Stress_Response_Assoc"/>
</dbReference>
<accession>A0ABV8I704</accession>
<dbReference type="InterPro" id="IPR011033">
    <property type="entry name" value="PRC_barrel-like_sf"/>
</dbReference>
<evidence type="ECO:0000259" key="2">
    <source>
        <dbReference type="Pfam" id="PF05239"/>
    </source>
</evidence>
<feature type="compositionally biased region" description="Basic and acidic residues" evidence="1">
    <location>
        <begin position="282"/>
        <end position="298"/>
    </location>
</feature>
<dbReference type="Pfam" id="PF09557">
    <property type="entry name" value="DUF2382"/>
    <property type="match status" value="1"/>
</dbReference>
<feature type="region of interest" description="Disordered" evidence="1">
    <location>
        <begin position="113"/>
        <end position="180"/>
    </location>
</feature>
<evidence type="ECO:0000256" key="1">
    <source>
        <dbReference type="SAM" id="MobiDB-lite"/>
    </source>
</evidence>
<dbReference type="InterPro" id="IPR014747">
    <property type="entry name" value="Bac_photo_RC_H_C"/>
</dbReference>
<name>A0ABV8I704_9ACTN</name>
<feature type="compositionally biased region" description="Basic and acidic residues" evidence="1">
    <location>
        <begin position="157"/>
        <end position="174"/>
    </location>
</feature>
<sequence>MITMEQIRSVLDHTVYDTNGDKIGDVKHVYLDDATGRPEWLCVKTGLFGTKETFVPTQAADIVADHVEVSLDKNRIKNAPNVDVDAGGHLSAEEERELYRYYDLDWDSSWQQANQPGESGWARAGGERERERLGTGLSDDELRADTGTGRAGPAAGRGEDDAMTRSEERLHVGTESRQTGRARLRKYVVTEDQQVTVPVSREEVRLEREPVTDENLDQALSGPEISEAEHEVTLHAEEPVVEKDTVPVERVRLSKDRVTEERNVSEPIRKEHLDVEEDIESDADRRGRGDTRGPGRSI</sequence>
<dbReference type="Pfam" id="PF05239">
    <property type="entry name" value="PRC"/>
    <property type="match status" value="1"/>
</dbReference>
<reference evidence="5" key="1">
    <citation type="journal article" date="2019" name="Int. J. Syst. Evol. Microbiol.">
        <title>The Global Catalogue of Microorganisms (GCM) 10K type strain sequencing project: providing services to taxonomists for standard genome sequencing and annotation.</title>
        <authorList>
            <consortium name="The Broad Institute Genomics Platform"/>
            <consortium name="The Broad Institute Genome Sequencing Center for Infectious Disease"/>
            <person name="Wu L."/>
            <person name="Ma J."/>
        </authorList>
    </citation>
    <scope>NUCLEOTIDE SEQUENCE [LARGE SCALE GENOMIC DNA]</scope>
    <source>
        <strain evidence="5">TBRC 4489</strain>
    </source>
</reference>
<feature type="compositionally biased region" description="Basic and acidic residues" evidence="1">
    <location>
        <begin position="252"/>
        <end position="273"/>
    </location>
</feature>
<dbReference type="Gene3D" id="3.90.50.10">
    <property type="entry name" value="Photosynthetic Reaction Center, subunit H, domain 2"/>
    <property type="match status" value="1"/>
</dbReference>
<evidence type="ECO:0000259" key="3">
    <source>
        <dbReference type="Pfam" id="PF09557"/>
    </source>
</evidence>
<gene>
    <name evidence="4" type="ORF">ACFOWE_11065</name>
</gene>